<dbReference type="PANTHER" id="PTHR19332">
    <property type="entry name" value="PEROXISOMAL MEMBRANE PROTEIN PEX13"/>
    <property type="match status" value="1"/>
</dbReference>
<keyword evidence="3" id="KW-1185">Reference proteome</keyword>
<dbReference type="AlphaFoldDB" id="A0AAN9ELE6"/>
<accession>A0AAN9ELE6</accession>
<evidence type="ECO:0000313" key="3">
    <source>
        <dbReference type="Proteomes" id="UP001372338"/>
    </source>
</evidence>
<dbReference type="InterPro" id="IPR035463">
    <property type="entry name" value="Pex13"/>
</dbReference>
<evidence type="ECO:0000256" key="1">
    <source>
        <dbReference type="SAM" id="MobiDB-lite"/>
    </source>
</evidence>
<dbReference type="EMBL" id="JAYWIO010000005">
    <property type="protein sequence ID" value="KAK7259727.1"/>
    <property type="molecule type" value="Genomic_DNA"/>
</dbReference>
<comment type="caution">
    <text evidence="2">The sequence shown here is derived from an EMBL/GenBank/DDBJ whole genome shotgun (WGS) entry which is preliminary data.</text>
</comment>
<feature type="region of interest" description="Disordered" evidence="1">
    <location>
        <begin position="137"/>
        <end position="178"/>
    </location>
</feature>
<dbReference type="Proteomes" id="UP001372338">
    <property type="component" value="Unassembled WGS sequence"/>
</dbReference>
<dbReference type="GO" id="GO:0016560">
    <property type="term" value="P:protein import into peroxisome matrix, docking"/>
    <property type="evidence" value="ECO:0007669"/>
    <property type="project" value="InterPro"/>
</dbReference>
<feature type="compositionally biased region" description="Gly residues" evidence="1">
    <location>
        <begin position="137"/>
        <end position="149"/>
    </location>
</feature>
<gene>
    <name evidence="2" type="ORF">RIF29_25340</name>
</gene>
<protein>
    <submittedName>
        <fullName evidence="2">Uncharacterized protein</fullName>
    </submittedName>
</protein>
<dbReference type="GO" id="GO:1990429">
    <property type="term" value="C:peroxisomal importomer complex"/>
    <property type="evidence" value="ECO:0007669"/>
    <property type="project" value="TreeGrafter"/>
</dbReference>
<evidence type="ECO:0000313" key="2">
    <source>
        <dbReference type="EMBL" id="KAK7259727.1"/>
    </source>
</evidence>
<dbReference type="GO" id="GO:0005778">
    <property type="term" value="C:peroxisomal membrane"/>
    <property type="evidence" value="ECO:0007669"/>
    <property type="project" value="TreeGrafter"/>
</dbReference>
<name>A0AAN9ELE6_CROPI</name>
<reference evidence="2 3" key="1">
    <citation type="submission" date="2024-01" db="EMBL/GenBank/DDBJ databases">
        <title>The genomes of 5 underutilized Papilionoideae crops provide insights into root nodulation and disease resistanc.</title>
        <authorList>
            <person name="Yuan L."/>
        </authorList>
    </citation>
    <scope>NUCLEOTIDE SEQUENCE [LARGE SCALE GENOMIC DNA]</scope>
    <source>
        <strain evidence="2">ZHUSHIDOU_FW_LH</strain>
        <tissue evidence="2">Leaf</tissue>
    </source>
</reference>
<sequence>MSCERAVSSSTRVSFKPPSADATSYVIEASSTAKPGEIVSTSDKSATVSRNKSWEAHSYKAIGVEECKYQLLRWGFEFKMNHNSGHGSGVSGSSYGGGGGLYGGGMYSNNRYRGGTSRIYGSSGMYGGGMASGGTGGSTGGYGPGGGPHGPQDPNNRNRGCPHECQDPNNPNGGNPQSRPKFWISFQLRMQRVVRFFRRLSILFDQNARAFHLFMTGLVQVFDRSSVLYGELARFVLRLLGMAKED</sequence>
<proteinExistence type="predicted"/>
<organism evidence="2 3">
    <name type="scientific">Crotalaria pallida</name>
    <name type="common">Smooth rattlebox</name>
    <name type="synonym">Crotalaria striata</name>
    <dbReference type="NCBI Taxonomy" id="3830"/>
    <lineage>
        <taxon>Eukaryota</taxon>
        <taxon>Viridiplantae</taxon>
        <taxon>Streptophyta</taxon>
        <taxon>Embryophyta</taxon>
        <taxon>Tracheophyta</taxon>
        <taxon>Spermatophyta</taxon>
        <taxon>Magnoliopsida</taxon>
        <taxon>eudicotyledons</taxon>
        <taxon>Gunneridae</taxon>
        <taxon>Pentapetalae</taxon>
        <taxon>rosids</taxon>
        <taxon>fabids</taxon>
        <taxon>Fabales</taxon>
        <taxon>Fabaceae</taxon>
        <taxon>Papilionoideae</taxon>
        <taxon>50 kb inversion clade</taxon>
        <taxon>genistoids sensu lato</taxon>
        <taxon>core genistoids</taxon>
        <taxon>Crotalarieae</taxon>
        <taxon>Crotalaria</taxon>
    </lineage>
</organism>
<dbReference type="PANTHER" id="PTHR19332:SF10">
    <property type="entry name" value="PEROXIN-13"/>
    <property type="match status" value="1"/>
</dbReference>